<evidence type="ECO:0000256" key="6">
    <source>
        <dbReference type="SAM" id="Phobius"/>
    </source>
</evidence>
<dbReference type="Gene3D" id="3.40.1710.10">
    <property type="entry name" value="abc type-2 transporter like domain"/>
    <property type="match status" value="1"/>
</dbReference>
<keyword evidence="5 6" id="KW-0472">Membrane</keyword>
<evidence type="ECO:0000256" key="3">
    <source>
        <dbReference type="ARBA" id="ARBA00022692"/>
    </source>
</evidence>
<name>A0ABS3SLP4_9CELL</name>
<keyword evidence="3 6" id="KW-0812">Transmembrane</keyword>
<reference evidence="8 9" key="1">
    <citation type="submission" date="2021-03" db="EMBL/GenBank/DDBJ databases">
        <title>novel species in genus Cellulomonas.</title>
        <authorList>
            <person name="Zhang G."/>
        </authorList>
    </citation>
    <scope>NUCLEOTIDE SEQUENCE [LARGE SCALE GENOMIC DNA]</scope>
    <source>
        <strain evidence="9">zg-ZUI188</strain>
    </source>
</reference>
<evidence type="ECO:0000256" key="5">
    <source>
        <dbReference type="ARBA" id="ARBA00023136"/>
    </source>
</evidence>
<feature type="transmembrane region" description="Helical" evidence="6">
    <location>
        <begin position="167"/>
        <end position="190"/>
    </location>
</feature>
<keyword evidence="2" id="KW-1003">Cell membrane</keyword>
<feature type="domain" description="ABC-2 type transporter transmembrane" evidence="7">
    <location>
        <begin position="23"/>
        <end position="331"/>
    </location>
</feature>
<proteinExistence type="predicted"/>
<feature type="transmembrane region" description="Helical" evidence="6">
    <location>
        <begin position="12"/>
        <end position="39"/>
    </location>
</feature>
<evidence type="ECO:0000313" key="8">
    <source>
        <dbReference type="EMBL" id="MBO3086284.1"/>
    </source>
</evidence>
<dbReference type="Pfam" id="PF12698">
    <property type="entry name" value="ABC2_membrane_3"/>
    <property type="match status" value="1"/>
</dbReference>
<organism evidence="8 9">
    <name type="scientific">Cellulomonas fengjieae</name>
    <dbReference type="NCBI Taxonomy" id="2819978"/>
    <lineage>
        <taxon>Bacteria</taxon>
        <taxon>Bacillati</taxon>
        <taxon>Actinomycetota</taxon>
        <taxon>Actinomycetes</taxon>
        <taxon>Micrococcales</taxon>
        <taxon>Cellulomonadaceae</taxon>
        <taxon>Cellulomonas</taxon>
    </lineage>
</organism>
<dbReference type="EMBL" id="JAGFBM010000009">
    <property type="protein sequence ID" value="MBO3086284.1"/>
    <property type="molecule type" value="Genomic_DNA"/>
</dbReference>
<keyword evidence="9" id="KW-1185">Reference proteome</keyword>
<feature type="transmembrane region" description="Helical" evidence="6">
    <location>
        <begin position="275"/>
        <end position="292"/>
    </location>
</feature>
<evidence type="ECO:0000259" key="7">
    <source>
        <dbReference type="Pfam" id="PF12698"/>
    </source>
</evidence>
<dbReference type="PANTHER" id="PTHR30294:SF29">
    <property type="entry name" value="MULTIDRUG ABC TRANSPORTER PERMEASE YBHS-RELATED"/>
    <property type="match status" value="1"/>
</dbReference>
<dbReference type="InterPro" id="IPR051449">
    <property type="entry name" value="ABC-2_transporter_component"/>
</dbReference>
<feature type="transmembrane region" description="Helical" evidence="6">
    <location>
        <begin position="251"/>
        <end position="268"/>
    </location>
</feature>
<gene>
    <name evidence="8" type="ORF">J4035_16695</name>
</gene>
<dbReference type="RefSeq" id="WP_208290338.1">
    <property type="nucleotide sequence ID" value="NZ_CP074404.1"/>
</dbReference>
<evidence type="ECO:0000313" key="9">
    <source>
        <dbReference type="Proteomes" id="UP000678317"/>
    </source>
</evidence>
<feature type="transmembrane region" description="Helical" evidence="6">
    <location>
        <begin position="211"/>
        <end position="239"/>
    </location>
</feature>
<protein>
    <submittedName>
        <fullName evidence="8">ABC transporter permease subunit</fullName>
    </submittedName>
</protein>
<accession>A0ABS3SLP4</accession>
<sequence>MGALAALVRKDLLVVLRAPLFAVISVLVPAAFTLLYAVVIHVSTTAPLAVADDDRSPQSAALVAVLAGLHNDDGSYYEVRTTDGGTARAMYADGDVGALLTIPDGFGERVDAGDRPAVTLSLVNINADGTKNQHLRIEEALRTFGSAPGQLVIAETTVLDHDIPVSVYLGSALLVFAALYAGIVTVGTGIAREWEDRTVKPLLMAPDGRRVLLAATWASGAMSSVVAVALALAVIGGVLGYPVGSLGPGSVAVLAVVWAYGAALGSALGVSLRKALPLVPVAVVLAVGHFLVSGYESYLRGFAHGGAVEPLWRATHSVPLATLFDAVRFEAAGLVPPPATAAVLGTLTLAAALVALAGWLLRRPQNLTQGQ</sequence>
<evidence type="ECO:0000256" key="4">
    <source>
        <dbReference type="ARBA" id="ARBA00022989"/>
    </source>
</evidence>
<dbReference type="PANTHER" id="PTHR30294">
    <property type="entry name" value="MEMBRANE COMPONENT OF ABC TRANSPORTER YHHJ-RELATED"/>
    <property type="match status" value="1"/>
</dbReference>
<comment type="caution">
    <text evidence="8">The sequence shown here is derived from an EMBL/GenBank/DDBJ whole genome shotgun (WGS) entry which is preliminary data.</text>
</comment>
<dbReference type="Proteomes" id="UP000678317">
    <property type="component" value="Unassembled WGS sequence"/>
</dbReference>
<evidence type="ECO:0000256" key="1">
    <source>
        <dbReference type="ARBA" id="ARBA00004651"/>
    </source>
</evidence>
<feature type="transmembrane region" description="Helical" evidence="6">
    <location>
        <begin position="339"/>
        <end position="361"/>
    </location>
</feature>
<evidence type="ECO:0000256" key="2">
    <source>
        <dbReference type="ARBA" id="ARBA00022475"/>
    </source>
</evidence>
<keyword evidence="4 6" id="KW-1133">Transmembrane helix</keyword>
<comment type="subcellular location">
    <subcellularLocation>
        <location evidence="1">Cell membrane</location>
        <topology evidence="1">Multi-pass membrane protein</topology>
    </subcellularLocation>
</comment>
<dbReference type="InterPro" id="IPR013525">
    <property type="entry name" value="ABC2_TM"/>
</dbReference>